<dbReference type="SUPFAM" id="SSF52402">
    <property type="entry name" value="Adenine nucleotide alpha hydrolases-like"/>
    <property type="match status" value="1"/>
</dbReference>
<dbReference type="EMBL" id="MW077730">
    <property type="protein sequence ID" value="QSV37264.1"/>
    <property type="molecule type" value="Genomic_DNA"/>
</dbReference>
<accession>A0A8A2H866</accession>
<comment type="subcellular location">
    <subcellularLocation>
        <location evidence="6">Plastid</location>
        <location evidence="6">Chloroplast</location>
    </subcellularLocation>
</comment>
<keyword evidence="3 6" id="KW-0547">Nucleotide-binding</keyword>
<evidence type="ECO:0000256" key="2">
    <source>
        <dbReference type="ARBA" id="ARBA00022694"/>
    </source>
</evidence>
<dbReference type="GO" id="GO:0005524">
    <property type="term" value="F:ATP binding"/>
    <property type="evidence" value="ECO:0007669"/>
    <property type="project" value="UniProtKB-UniRule"/>
</dbReference>
<sequence>MSTSTKNFPSILLCISGGQDSMALLSGMLYQRKTWINQLGILHCQHGWTREDLAMASQISQVASLLAIPYYCVTTPRTLSKEQPARLWRYEAATRVANRHGYGVVVTAHTATDTLESIIGHILRGGGVGALSSLTSSSIISYIWTGGVLGSEEWGREGVDLVSWRAYLPLSLARPTHRVRRRTLTAWGQRWKLPIYPDPIHRQMQGRRNRLRYELLPYLETHWNPATESSLTNICTLVEQEILYLRKIIERIEADQQESPTEA</sequence>
<comment type="similarity">
    <text evidence="6">Belongs to the tRNA(Ile)-lysidine synthase family.</text>
</comment>
<evidence type="ECO:0000256" key="3">
    <source>
        <dbReference type="ARBA" id="ARBA00022741"/>
    </source>
</evidence>
<feature type="binding site" evidence="6">
    <location>
        <begin position="16"/>
        <end position="21"/>
    </location>
    <ligand>
        <name>ATP</name>
        <dbReference type="ChEBI" id="CHEBI:30616"/>
    </ligand>
</feature>
<dbReference type="NCBIfam" id="TIGR02432">
    <property type="entry name" value="lysidine_TilS_N"/>
    <property type="match status" value="1"/>
</dbReference>
<dbReference type="AlphaFoldDB" id="A0A8A2H866"/>
<keyword evidence="4 6" id="KW-0067">ATP-binding</keyword>
<evidence type="ECO:0000259" key="7">
    <source>
        <dbReference type="Pfam" id="PF01171"/>
    </source>
</evidence>
<dbReference type="GO" id="GO:0006400">
    <property type="term" value="P:tRNA modification"/>
    <property type="evidence" value="ECO:0007669"/>
    <property type="project" value="UniProtKB-UniRule"/>
</dbReference>
<organism evidence="8">
    <name type="scientific">Nephroselmis pyriformis</name>
    <dbReference type="NCBI Taxonomy" id="156128"/>
    <lineage>
        <taxon>Eukaryota</taxon>
        <taxon>Viridiplantae</taxon>
        <taxon>Chlorophyta</taxon>
        <taxon>Nephroselmidophyceae</taxon>
        <taxon>Nephroselmidales</taxon>
        <taxon>Nephroselmidaceae</taxon>
        <taxon>Nephroselmis</taxon>
    </lineage>
</organism>
<evidence type="ECO:0000256" key="1">
    <source>
        <dbReference type="ARBA" id="ARBA00022598"/>
    </source>
</evidence>
<dbReference type="InterPro" id="IPR012795">
    <property type="entry name" value="tRNA_Ile_lys_synt_N"/>
</dbReference>
<name>A0A8A2H866_9CHLO</name>
<reference evidence="8" key="1">
    <citation type="journal article" date="2021" name="Mitochondrial DNA Part B Resour">
        <title>A gene-rich and compact chloroplast genome of the green alga Nephroselmis pyriformis (N.Carter) Ettl 1982 from the shores of Mersin (Eastern Mediterranean Sea).</title>
        <authorList>
            <person name="Gastineau R."/>
            <person name="Konucu M."/>
            <person name="Tekdal D."/>
            <person name="Lemieux C."/>
            <person name="Turmel M."/>
            <person name="Witkowski A."/>
            <person name="Eker-Develi E."/>
        </authorList>
    </citation>
    <scope>NUCLEOTIDE SEQUENCE</scope>
    <source>
        <strain evidence="8">MED1</strain>
    </source>
</reference>
<comment type="function">
    <text evidence="6">Ligates lysine onto the cytidine present at position 34 of the AUA codon-specific tRNA(Ile) that contains the anticodon CAU, in an ATP-dependent manner. Cytidine is converted to lysidine, thus changing the amino acid specificity of the tRNA from methionine to isoleucine.</text>
</comment>
<comment type="domain">
    <text evidence="6">The N-terminal region contains the highly conserved SGGXDS motif, predicted to be a P-loop motif involved in ATP binding.</text>
</comment>
<dbReference type="PANTHER" id="PTHR43033">
    <property type="entry name" value="TRNA(ILE)-LYSIDINE SYNTHASE-RELATED"/>
    <property type="match status" value="1"/>
</dbReference>
<dbReference type="GeneID" id="69223226"/>
<dbReference type="RefSeq" id="YP_010231195.1">
    <property type="nucleotide sequence ID" value="NC_059722.1"/>
</dbReference>
<dbReference type="HAMAP" id="MF_01161">
    <property type="entry name" value="tRNA_Ile_lys_synt"/>
    <property type="match status" value="1"/>
</dbReference>
<evidence type="ECO:0000256" key="6">
    <source>
        <dbReference type="HAMAP-Rule" id="MF_01161"/>
    </source>
</evidence>
<gene>
    <name evidence="8" type="primary">ycf62</name>
    <name evidence="6" type="synonym">tilS</name>
</gene>
<keyword evidence="2 6" id="KW-0819">tRNA processing</keyword>
<dbReference type="InterPro" id="IPR014729">
    <property type="entry name" value="Rossmann-like_a/b/a_fold"/>
</dbReference>
<dbReference type="InterPro" id="IPR011063">
    <property type="entry name" value="TilS/TtcA_N"/>
</dbReference>
<dbReference type="Pfam" id="PF01171">
    <property type="entry name" value="ATP_bind_3"/>
    <property type="match status" value="1"/>
</dbReference>
<dbReference type="EC" id="6.3.4.19" evidence="6"/>
<evidence type="ECO:0000256" key="5">
    <source>
        <dbReference type="ARBA" id="ARBA00048539"/>
    </source>
</evidence>
<geneLocation type="chloroplast" evidence="8"/>
<feature type="domain" description="tRNA(Ile)-lysidine/2-thiocytidine synthase N-terminal" evidence="7">
    <location>
        <begin position="11"/>
        <end position="213"/>
    </location>
</feature>
<dbReference type="Gene3D" id="3.40.50.620">
    <property type="entry name" value="HUPs"/>
    <property type="match status" value="1"/>
</dbReference>
<dbReference type="GO" id="GO:0032267">
    <property type="term" value="F:tRNA(Ile)-lysidine synthase activity"/>
    <property type="evidence" value="ECO:0007669"/>
    <property type="project" value="UniProtKB-EC"/>
</dbReference>
<comment type="catalytic activity">
    <reaction evidence="5 6">
        <text>cytidine(34) in tRNA(Ile2) + L-lysine + ATP = lysidine(34) in tRNA(Ile2) + AMP + diphosphate + H(+)</text>
        <dbReference type="Rhea" id="RHEA:43744"/>
        <dbReference type="Rhea" id="RHEA-COMP:10625"/>
        <dbReference type="Rhea" id="RHEA-COMP:10670"/>
        <dbReference type="ChEBI" id="CHEBI:15378"/>
        <dbReference type="ChEBI" id="CHEBI:30616"/>
        <dbReference type="ChEBI" id="CHEBI:32551"/>
        <dbReference type="ChEBI" id="CHEBI:33019"/>
        <dbReference type="ChEBI" id="CHEBI:82748"/>
        <dbReference type="ChEBI" id="CHEBI:83665"/>
        <dbReference type="ChEBI" id="CHEBI:456215"/>
        <dbReference type="EC" id="6.3.4.19"/>
    </reaction>
</comment>
<dbReference type="PANTHER" id="PTHR43033:SF1">
    <property type="entry name" value="TRNA(ILE)-LYSIDINE SYNTHASE-RELATED"/>
    <property type="match status" value="1"/>
</dbReference>
<protein>
    <recommendedName>
        <fullName evidence="6">tRNA(Ile)-lysidine synthase, chloroplastic</fullName>
        <ecNumber evidence="6">6.3.4.19</ecNumber>
    </recommendedName>
    <alternativeName>
        <fullName evidence="6">tRNA(Ile)-2-lysyl-cytidine synthase</fullName>
    </alternativeName>
    <alternativeName>
        <fullName evidence="6">tRNA(Ile)-lysidine synthetase</fullName>
    </alternativeName>
</protein>
<keyword evidence="1 6" id="KW-0436">Ligase</keyword>
<evidence type="ECO:0000313" key="8">
    <source>
        <dbReference type="EMBL" id="QSV37264.1"/>
    </source>
</evidence>
<keyword evidence="8" id="KW-0150">Chloroplast</keyword>
<proteinExistence type="inferred from homology"/>
<evidence type="ECO:0000256" key="4">
    <source>
        <dbReference type="ARBA" id="ARBA00022840"/>
    </source>
</evidence>
<dbReference type="GO" id="GO:0009507">
    <property type="term" value="C:chloroplast"/>
    <property type="evidence" value="ECO:0007669"/>
    <property type="project" value="UniProtKB-SubCell"/>
</dbReference>
<keyword evidence="8" id="KW-0934">Plastid</keyword>
<dbReference type="InterPro" id="IPR012094">
    <property type="entry name" value="tRNA_Ile_lys_synt"/>
</dbReference>
<dbReference type="CDD" id="cd01992">
    <property type="entry name" value="TilS_N"/>
    <property type="match status" value="1"/>
</dbReference>